<proteinExistence type="predicted"/>
<name>A0AAP0LJ43_9MAGN</name>
<sequence length="93" mass="10746">MIWEAMLGELGLAWQRPQSLNQWLEMVKANTHYNKKDVLCREPSRYYGQYGRNGISESSTRGLVRGRMYGRLQRGVSSPGYARSQTFQALVME</sequence>
<evidence type="ECO:0000313" key="2">
    <source>
        <dbReference type="Proteomes" id="UP001420932"/>
    </source>
</evidence>
<dbReference type="AlphaFoldDB" id="A0AAP0LJ43"/>
<keyword evidence="2" id="KW-1185">Reference proteome</keyword>
<reference evidence="1 2" key="1">
    <citation type="submission" date="2024-01" db="EMBL/GenBank/DDBJ databases">
        <title>Genome assemblies of Stephania.</title>
        <authorList>
            <person name="Yang L."/>
        </authorList>
    </citation>
    <scope>NUCLEOTIDE SEQUENCE [LARGE SCALE GENOMIC DNA]</scope>
    <source>
        <strain evidence="1">YNDBR</strain>
        <tissue evidence="1">Leaf</tissue>
    </source>
</reference>
<gene>
    <name evidence="1" type="ORF">Syun_002089</name>
</gene>
<comment type="caution">
    <text evidence="1">The sequence shown here is derived from an EMBL/GenBank/DDBJ whole genome shotgun (WGS) entry which is preliminary data.</text>
</comment>
<accession>A0AAP0LJ43</accession>
<dbReference type="EMBL" id="JBBNAF010000001">
    <property type="protein sequence ID" value="KAK9169949.1"/>
    <property type="molecule type" value="Genomic_DNA"/>
</dbReference>
<protein>
    <submittedName>
        <fullName evidence="1">Uncharacterized protein</fullName>
    </submittedName>
</protein>
<organism evidence="1 2">
    <name type="scientific">Stephania yunnanensis</name>
    <dbReference type="NCBI Taxonomy" id="152371"/>
    <lineage>
        <taxon>Eukaryota</taxon>
        <taxon>Viridiplantae</taxon>
        <taxon>Streptophyta</taxon>
        <taxon>Embryophyta</taxon>
        <taxon>Tracheophyta</taxon>
        <taxon>Spermatophyta</taxon>
        <taxon>Magnoliopsida</taxon>
        <taxon>Ranunculales</taxon>
        <taxon>Menispermaceae</taxon>
        <taxon>Menispermoideae</taxon>
        <taxon>Cissampelideae</taxon>
        <taxon>Stephania</taxon>
    </lineage>
</organism>
<dbReference type="Proteomes" id="UP001420932">
    <property type="component" value="Unassembled WGS sequence"/>
</dbReference>
<evidence type="ECO:0000313" key="1">
    <source>
        <dbReference type="EMBL" id="KAK9169949.1"/>
    </source>
</evidence>